<dbReference type="AlphaFoldDB" id="S8D4C7"/>
<evidence type="ECO:0000256" key="3">
    <source>
        <dbReference type="ARBA" id="ARBA00022471"/>
    </source>
</evidence>
<keyword evidence="3" id="KW-0713">Self-incompatibility</keyword>
<evidence type="ECO:0000313" key="7">
    <source>
        <dbReference type="EMBL" id="EPS57503.1"/>
    </source>
</evidence>
<name>S8D4C7_9LAMI</name>
<dbReference type="Pfam" id="PF05938">
    <property type="entry name" value="Self-incomp_S1"/>
    <property type="match status" value="1"/>
</dbReference>
<evidence type="ECO:0000256" key="4">
    <source>
        <dbReference type="ARBA" id="ARBA00022525"/>
    </source>
</evidence>
<dbReference type="GO" id="GO:0060320">
    <property type="term" value="P:rejection of self pollen"/>
    <property type="evidence" value="ECO:0007669"/>
    <property type="project" value="UniProtKB-KW"/>
</dbReference>
<keyword evidence="4" id="KW-0964">Secreted</keyword>
<feature type="chain" id="PRO_5028249077" description="S-protein homolog" evidence="6">
    <location>
        <begin position="29"/>
        <end position="148"/>
    </location>
</feature>
<organism evidence="7 8">
    <name type="scientific">Genlisea aurea</name>
    <dbReference type="NCBI Taxonomy" id="192259"/>
    <lineage>
        <taxon>Eukaryota</taxon>
        <taxon>Viridiplantae</taxon>
        <taxon>Streptophyta</taxon>
        <taxon>Embryophyta</taxon>
        <taxon>Tracheophyta</taxon>
        <taxon>Spermatophyta</taxon>
        <taxon>Magnoliopsida</taxon>
        <taxon>eudicotyledons</taxon>
        <taxon>Gunneridae</taxon>
        <taxon>Pentapetalae</taxon>
        <taxon>asterids</taxon>
        <taxon>lamiids</taxon>
        <taxon>Lamiales</taxon>
        <taxon>Lentibulariaceae</taxon>
        <taxon>Genlisea</taxon>
    </lineage>
</organism>
<feature type="signal peptide" evidence="6">
    <location>
        <begin position="1"/>
        <end position="28"/>
    </location>
</feature>
<gene>
    <name evidence="7" type="ORF">M569_17313</name>
</gene>
<keyword evidence="8" id="KW-1185">Reference proteome</keyword>
<evidence type="ECO:0000256" key="6">
    <source>
        <dbReference type="SAM" id="SignalP"/>
    </source>
</evidence>
<dbReference type="GO" id="GO:0005576">
    <property type="term" value="C:extracellular region"/>
    <property type="evidence" value="ECO:0007669"/>
    <property type="project" value="UniProtKB-SubCell"/>
</dbReference>
<sequence length="148" mass="16925">MEEKMDWHIPATLVFHVIIATSPTMTAAETLCVPGSPNVRVFIHDRLPGELVLSCGLRGDAIFPNHTLSSGQDFRWRFCGGAFQDTILLACRLWWAARSAAFVGYSYGYGDITFNIRDKEHHWIARPDGIYYFSDRTRKLPVKKYGWK</sequence>
<comment type="caution">
    <text evidence="7">The sequence shown here is derived from an EMBL/GenBank/DDBJ whole genome shotgun (WGS) entry which is preliminary data.</text>
</comment>
<accession>S8D4C7</accession>
<keyword evidence="5 6" id="KW-0732">Signal</keyword>
<reference evidence="7 8" key="1">
    <citation type="journal article" date="2013" name="BMC Genomics">
        <title>The miniature genome of a carnivorous plant Genlisea aurea contains a low number of genes and short non-coding sequences.</title>
        <authorList>
            <person name="Leushkin E.V."/>
            <person name="Sutormin R.A."/>
            <person name="Nabieva E.R."/>
            <person name="Penin A.A."/>
            <person name="Kondrashov A.S."/>
            <person name="Logacheva M.D."/>
        </authorList>
    </citation>
    <scope>NUCLEOTIDE SEQUENCE [LARGE SCALE GENOMIC DNA]</scope>
</reference>
<evidence type="ECO:0008006" key="9">
    <source>
        <dbReference type="Google" id="ProtNLM"/>
    </source>
</evidence>
<dbReference type="InterPro" id="IPR010264">
    <property type="entry name" value="Self-incomp_S1"/>
</dbReference>
<evidence type="ECO:0000256" key="1">
    <source>
        <dbReference type="ARBA" id="ARBA00004613"/>
    </source>
</evidence>
<protein>
    <recommendedName>
        <fullName evidence="9">S-protein homolog</fullName>
    </recommendedName>
</protein>
<comment type="subcellular location">
    <subcellularLocation>
        <location evidence="1">Secreted</location>
    </subcellularLocation>
</comment>
<comment type="similarity">
    <text evidence="2">Belongs to the plant self-incompatibility (S1) protein family.</text>
</comment>
<evidence type="ECO:0000256" key="5">
    <source>
        <dbReference type="ARBA" id="ARBA00022729"/>
    </source>
</evidence>
<dbReference type="EMBL" id="AUSU01010158">
    <property type="protein sequence ID" value="EPS57503.1"/>
    <property type="molecule type" value="Genomic_DNA"/>
</dbReference>
<dbReference type="Proteomes" id="UP000015453">
    <property type="component" value="Unassembled WGS sequence"/>
</dbReference>
<evidence type="ECO:0000256" key="2">
    <source>
        <dbReference type="ARBA" id="ARBA00005581"/>
    </source>
</evidence>
<evidence type="ECO:0000313" key="8">
    <source>
        <dbReference type="Proteomes" id="UP000015453"/>
    </source>
</evidence>
<proteinExistence type="inferred from homology"/>